<dbReference type="OrthoDB" id="8442378at2"/>
<dbReference type="AlphaFoldDB" id="A0A1V2ZY84"/>
<comment type="caution">
    <text evidence="3">The sequence shown here is derived from an EMBL/GenBank/DDBJ whole genome shotgun (WGS) entry which is preliminary data.</text>
</comment>
<organism evidence="3 4">
    <name type="scientific">Thioalkalivibrio halophilus</name>
    <dbReference type="NCBI Taxonomy" id="252474"/>
    <lineage>
        <taxon>Bacteria</taxon>
        <taxon>Pseudomonadati</taxon>
        <taxon>Pseudomonadota</taxon>
        <taxon>Gammaproteobacteria</taxon>
        <taxon>Chromatiales</taxon>
        <taxon>Ectothiorhodospiraceae</taxon>
        <taxon>Thioalkalivibrio</taxon>
    </lineage>
</organism>
<keyword evidence="4" id="KW-1185">Reference proteome</keyword>
<dbReference type="NCBIfam" id="TIGR03759">
    <property type="entry name" value="conj_TIGR03759"/>
    <property type="match status" value="1"/>
</dbReference>
<accession>A0A1V2ZY84</accession>
<evidence type="ECO:0000256" key="2">
    <source>
        <dbReference type="SAM" id="SignalP"/>
    </source>
</evidence>
<feature type="chain" id="PRO_5012121080" evidence="2">
    <location>
        <begin position="24"/>
        <end position="256"/>
    </location>
</feature>
<keyword evidence="2" id="KW-0732">Signal</keyword>
<gene>
    <name evidence="3" type="ORF">B1A74_07735</name>
</gene>
<reference evidence="3 4" key="1">
    <citation type="submission" date="2017-02" db="EMBL/GenBank/DDBJ databases">
        <title>Genomic diversity within the haloalkaliphilic genus Thioalkalivibrio.</title>
        <authorList>
            <person name="Ahn A.-C."/>
            <person name="Meier-Kolthoff J."/>
            <person name="Overmars L."/>
            <person name="Richter M."/>
            <person name="Woyke T."/>
            <person name="Sorokin D.Y."/>
            <person name="Muyzer G."/>
        </authorList>
    </citation>
    <scope>NUCLEOTIDE SEQUENCE [LARGE SCALE GENOMIC DNA]</scope>
    <source>
        <strain evidence="3 4">HL17</strain>
    </source>
</reference>
<evidence type="ECO:0000313" key="4">
    <source>
        <dbReference type="Proteomes" id="UP000189177"/>
    </source>
</evidence>
<dbReference type="Proteomes" id="UP000189177">
    <property type="component" value="Unassembled WGS sequence"/>
</dbReference>
<proteinExistence type="predicted"/>
<feature type="signal peptide" evidence="2">
    <location>
        <begin position="1"/>
        <end position="23"/>
    </location>
</feature>
<dbReference type="InterPro" id="IPR022293">
    <property type="entry name" value="Integrating-conj_element"/>
</dbReference>
<evidence type="ECO:0000313" key="3">
    <source>
        <dbReference type="EMBL" id="OOC10062.1"/>
    </source>
</evidence>
<protein>
    <submittedName>
        <fullName evidence="3">Integrating conjugative element protein</fullName>
    </submittedName>
</protein>
<name>A0A1V2ZY84_9GAMM</name>
<sequence length="256" mass="28801">MTRPRYSVIALLVTTGLSGTVQASSVESDATRAEARASEGVETAPARTQHWDLSDAEWERYDAIMEGPRGLWSPDLDPIWVLGIHAETERERRYYAELAVEQERDRVTGELAFQHAYDAAWDRLYPDRVLIEPRDRSGSATGATPRMSEPSTPTLDDLRADDRVVLVAARDCNRCGDILERAVERLQDGAQWRLDVFLTDTDADQEVRRWAAENAVPIDLVRAGRITLNHDDGTLADHDTPSLLRQSGQRWQPVLP</sequence>
<dbReference type="EMBL" id="MUZR01000024">
    <property type="protein sequence ID" value="OOC10062.1"/>
    <property type="molecule type" value="Genomic_DNA"/>
</dbReference>
<dbReference type="RefSeq" id="WP_077244271.1">
    <property type="nucleotide sequence ID" value="NZ_MUZR01000024.1"/>
</dbReference>
<dbReference type="STRING" id="252474.B1A74_07735"/>
<feature type="region of interest" description="Disordered" evidence="1">
    <location>
        <begin position="134"/>
        <end position="156"/>
    </location>
</feature>
<evidence type="ECO:0000256" key="1">
    <source>
        <dbReference type="SAM" id="MobiDB-lite"/>
    </source>
</evidence>